<evidence type="ECO:0000256" key="3">
    <source>
        <dbReference type="ARBA" id="ARBA00022833"/>
    </source>
</evidence>
<feature type="region of interest" description="Disordered" evidence="5">
    <location>
        <begin position="59"/>
        <end position="101"/>
    </location>
</feature>
<dbReference type="InterPro" id="IPR036855">
    <property type="entry name" value="Znf_CCCH_sf"/>
</dbReference>
<name>A0A0N7ZAL3_SCYOL</name>
<feature type="compositionally biased region" description="Low complexity" evidence="5">
    <location>
        <begin position="59"/>
        <end position="80"/>
    </location>
</feature>
<evidence type="ECO:0000256" key="5">
    <source>
        <dbReference type="SAM" id="MobiDB-lite"/>
    </source>
</evidence>
<dbReference type="Gene3D" id="4.10.1000.10">
    <property type="entry name" value="Zinc finger, CCCH-type"/>
    <property type="match status" value="1"/>
</dbReference>
<reference evidence="7" key="1">
    <citation type="submission" date="2015-09" db="EMBL/GenBank/DDBJ databases">
        <title>Scylla olivacea transcriptome.</title>
        <authorList>
            <person name="Ikhwanuddin M."/>
        </authorList>
    </citation>
    <scope>NUCLEOTIDE SEQUENCE</scope>
</reference>
<feature type="region of interest" description="Disordered" evidence="5">
    <location>
        <begin position="1"/>
        <end position="29"/>
    </location>
</feature>
<evidence type="ECO:0000256" key="4">
    <source>
        <dbReference type="PROSITE-ProRule" id="PRU00723"/>
    </source>
</evidence>
<dbReference type="SMART" id="SM00356">
    <property type="entry name" value="ZnF_C3H1"/>
    <property type="match status" value="1"/>
</dbReference>
<evidence type="ECO:0000256" key="1">
    <source>
        <dbReference type="ARBA" id="ARBA00022723"/>
    </source>
</evidence>
<organism evidence="7">
    <name type="scientific">Scylla olivacea</name>
    <name type="common">Orange mud crab</name>
    <name type="synonym">Cancer olivacea</name>
    <dbReference type="NCBI Taxonomy" id="85551"/>
    <lineage>
        <taxon>Eukaryota</taxon>
        <taxon>Metazoa</taxon>
        <taxon>Ecdysozoa</taxon>
        <taxon>Arthropoda</taxon>
        <taxon>Crustacea</taxon>
        <taxon>Multicrustacea</taxon>
        <taxon>Malacostraca</taxon>
        <taxon>Eumalacostraca</taxon>
        <taxon>Eucarida</taxon>
        <taxon>Decapoda</taxon>
        <taxon>Pleocyemata</taxon>
        <taxon>Brachyura</taxon>
        <taxon>Eubrachyura</taxon>
        <taxon>Portunoidea</taxon>
        <taxon>Portunidae</taxon>
        <taxon>Portuninae</taxon>
        <taxon>Scylla</taxon>
    </lineage>
</organism>
<dbReference type="PROSITE" id="PS50103">
    <property type="entry name" value="ZF_C3H1"/>
    <property type="match status" value="1"/>
</dbReference>
<dbReference type="EMBL" id="GDRN01097198">
    <property type="protein sequence ID" value="JAI59168.1"/>
    <property type="molecule type" value="Transcribed_RNA"/>
</dbReference>
<protein>
    <recommendedName>
        <fullName evidence="6">C3H1-type domain-containing protein</fullName>
    </recommendedName>
</protein>
<feature type="domain" description="C3H1-type" evidence="6">
    <location>
        <begin position="101"/>
        <end position="128"/>
    </location>
</feature>
<dbReference type="InterPro" id="IPR000571">
    <property type="entry name" value="Znf_CCCH"/>
</dbReference>
<feature type="compositionally biased region" description="Gly residues" evidence="5">
    <location>
        <begin position="35"/>
        <end position="45"/>
    </location>
</feature>
<evidence type="ECO:0000313" key="7">
    <source>
        <dbReference type="EMBL" id="JAI59168.1"/>
    </source>
</evidence>
<evidence type="ECO:0000256" key="2">
    <source>
        <dbReference type="ARBA" id="ARBA00022771"/>
    </source>
</evidence>
<feature type="region of interest" description="Disordered" evidence="5">
    <location>
        <begin position="35"/>
        <end position="54"/>
    </location>
</feature>
<feature type="compositionally biased region" description="Gly residues" evidence="5">
    <location>
        <begin position="81"/>
        <end position="96"/>
    </location>
</feature>
<keyword evidence="3 4" id="KW-0862">Zinc</keyword>
<dbReference type="Pfam" id="PF00642">
    <property type="entry name" value="zf-CCCH"/>
    <property type="match status" value="1"/>
</dbReference>
<dbReference type="EMBL" id="GDRN01097194">
    <property type="protein sequence ID" value="JAI59169.1"/>
    <property type="molecule type" value="Transcribed_RNA"/>
</dbReference>
<feature type="compositionally biased region" description="Pro residues" evidence="5">
    <location>
        <begin position="9"/>
        <end position="18"/>
    </location>
</feature>
<keyword evidence="1 4" id="KW-0479">Metal-binding</keyword>
<dbReference type="GO" id="GO:0008270">
    <property type="term" value="F:zinc ion binding"/>
    <property type="evidence" value="ECO:0007669"/>
    <property type="project" value="UniProtKB-KW"/>
</dbReference>
<dbReference type="AlphaFoldDB" id="A0A0N7ZAL3"/>
<sequence>MYGGSGPMPMGPGGPGPAGPMGGYGGPGGYGGDMGEAMDGWGGPGPDYPGQNMMMMGGGQNVMMGGHPSMGGPRNMMPNMGMGGGPRFHGRQGGGNWSNSGRPPPICRHFMNGHCKHGKTCKYIHPPHH</sequence>
<keyword evidence="2 4" id="KW-0863">Zinc-finger</keyword>
<feature type="compositionally biased region" description="Gly residues" evidence="5">
    <location>
        <begin position="19"/>
        <end position="29"/>
    </location>
</feature>
<accession>A0A0N7ZAL3</accession>
<feature type="zinc finger region" description="C3H1-type" evidence="4">
    <location>
        <begin position="101"/>
        <end position="128"/>
    </location>
</feature>
<evidence type="ECO:0000259" key="6">
    <source>
        <dbReference type="PROSITE" id="PS50103"/>
    </source>
</evidence>
<dbReference type="SUPFAM" id="SSF90229">
    <property type="entry name" value="CCCH zinc finger"/>
    <property type="match status" value="1"/>
</dbReference>
<proteinExistence type="predicted"/>